<gene>
    <name evidence="2" type="ORF">COT42_08880</name>
</gene>
<feature type="repeat" description="TPR" evidence="1">
    <location>
        <begin position="142"/>
        <end position="175"/>
    </location>
</feature>
<reference evidence="2 3" key="1">
    <citation type="submission" date="2017-09" db="EMBL/GenBank/DDBJ databases">
        <title>Depth-based differentiation of microbial function through sediment-hosted aquifers and enrichment of novel symbionts in the deep terrestrial subsurface.</title>
        <authorList>
            <person name="Probst A.J."/>
            <person name="Ladd B."/>
            <person name="Jarett J.K."/>
            <person name="Geller-Mcgrath D.E."/>
            <person name="Sieber C.M."/>
            <person name="Emerson J.B."/>
            <person name="Anantharaman K."/>
            <person name="Thomas B.C."/>
            <person name="Malmstrom R."/>
            <person name="Stieglmeier M."/>
            <person name="Klingl A."/>
            <person name="Woyke T."/>
            <person name="Ryan C.M."/>
            <person name="Banfield J.F."/>
        </authorList>
    </citation>
    <scope>NUCLEOTIDE SEQUENCE [LARGE SCALE GENOMIC DNA]</scope>
    <source>
        <strain evidence="2">CG08_land_8_20_14_0_20_45_16</strain>
    </source>
</reference>
<sequence>MRETEETLLRVKKLLKREPNHPIALKRIAKHSLLQGNYRLALEGFVEAQKNLPRLFADIVLDFEEVIGKNPTKVGPRLSLVGFKIKQGELDAAILDLEEGLEAVPTDVESCNLLGRILVREGRIDEVISLIERSLAKGIKDVALAEILAAAYLEKGRINEAIKFYEEILLLKPADKQTLRILGDLYVRVEDFNRAAQSYQAMFSDDPEVAREIIQRLEELLKKLEGNIFIRGVLSDVYMRSLKPEKAVEKLLEIVRLDILRVAEVASRLRVILKNYPDHPTATIALAETLRRQGNFSESVQLYNDLVKRQPQQIEAAIDGYQEVLRFCPEQILARTYLAETFLYKNQVQEALAELRRMLDIDATTAPAVIKRCQDISKAQPQLLKARLVLGWAYLVAGDLQRAALEAEGILAIDNRCADAYLLQGEAYFKLKHCRRAVEIMKTALKVDPFNHKIQAFYRQVKEKELEIEIEKIKARMLDDQWRLSLHLDLAKLYLQKGLREEAIRELQVAQKDKNRAPLAANLLGCVYRGEGRFALAQTQFQRALELATPELAELIRTIRFNLGTTYEAQGQIKEALRLYEEVLQEDIDFGDLKQRIKYLKATSLSSMQAKAFVLVMQRPEDKTVVALWGREAKQGRTLRRADVSLSFGQSHNSAGFDYLIKGMDKAAAEEFQLAVQLDSQFSRALNNLAVSLIKEGKFFEAKEKIDQAINLEPSSIVLRNNLAVIYFMLGRFDQAKELLEQLQAIDPENSALCLNLGDLCYLKNDIRRAIELYQSVGSFDPLAEIAQQRLAYKTAN</sequence>
<evidence type="ECO:0000256" key="1">
    <source>
        <dbReference type="PROSITE-ProRule" id="PRU00339"/>
    </source>
</evidence>
<dbReference type="AlphaFoldDB" id="A0A2H0XT15"/>
<dbReference type="Pfam" id="PF13432">
    <property type="entry name" value="TPR_16"/>
    <property type="match status" value="1"/>
</dbReference>
<accession>A0A2H0XT15</accession>
<dbReference type="Gene3D" id="1.25.40.10">
    <property type="entry name" value="Tetratricopeptide repeat domain"/>
    <property type="match status" value="4"/>
</dbReference>
<evidence type="ECO:0000313" key="3">
    <source>
        <dbReference type="Proteomes" id="UP000231343"/>
    </source>
</evidence>
<feature type="repeat" description="TPR" evidence="1">
    <location>
        <begin position="176"/>
        <end position="209"/>
    </location>
</feature>
<dbReference type="Pfam" id="PF13424">
    <property type="entry name" value="TPR_12"/>
    <property type="match status" value="1"/>
</dbReference>
<feature type="repeat" description="TPR" evidence="1">
    <location>
        <begin position="683"/>
        <end position="716"/>
    </location>
</feature>
<comment type="caution">
    <text evidence="2">The sequence shown here is derived from an EMBL/GenBank/DDBJ whole genome shotgun (WGS) entry which is preliminary data.</text>
</comment>
<dbReference type="PANTHER" id="PTHR12558">
    <property type="entry name" value="CELL DIVISION CYCLE 16,23,27"/>
    <property type="match status" value="1"/>
</dbReference>
<dbReference type="SMART" id="SM00028">
    <property type="entry name" value="TPR"/>
    <property type="match status" value="12"/>
</dbReference>
<dbReference type="Proteomes" id="UP000231343">
    <property type="component" value="Unassembled WGS sequence"/>
</dbReference>
<feature type="repeat" description="TPR" evidence="1">
    <location>
        <begin position="557"/>
        <end position="590"/>
    </location>
</feature>
<evidence type="ECO:0000313" key="2">
    <source>
        <dbReference type="EMBL" id="PIS28086.1"/>
    </source>
</evidence>
<proteinExistence type="predicted"/>
<dbReference type="InterPro" id="IPR019734">
    <property type="entry name" value="TPR_rpt"/>
</dbReference>
<dbReference type="Pfam" id="PF13181">
    <property type="entry name" value="TPR_8"/>
    <property type="match status" value="2"/>
</dbReference>
<protein>
    <submittedName>
        <fullName evidence="2">Uncharacterized protein</fullName>
    </submittedName>
</protein>
<keyword evidence="1" id="KW-0802">TPR repeat</keyword>
<organism evidence="2 3">
    <name type="scientific">Candidatus Saganbacteria bacterium CG08_land_8_20_14_0_20_45_16</name>
    <dbReference type="NCBI Taxonomy" id="2014293"/>
    <lineage>
        <taxon>Bacteria</taxon>
        <taxon>Bacillati</taxon>
        <taxon>Saganbacteria</taxon>
    </lineage>
</organism>
<dbReference type="PROSITE" id="PS50005">
    <property type="entry name" value="TPR"/>
    <property type="match status" value="6"/>
</dbReference>
<feature type="repeat" description="TPR" evidence="1">
    <location>
        <begin position="418"/>
        <end position="451"/>
    </location>
</feature>
<dbReference type="InterPro" id="IPR011990">
    <property type="entry name" value="TPR-like_helical_dom_sf"/>
</dbReference>
<dbReference type="Pfam" id="PF14559">
    <property type="entry name" value="TPR_19"/>
    <property type="match status" value="1"/>
</dbReference>
<dbReference type="PANTHER" id="PTHR12558:SF13">
    <property type="entry name" value="CELL DIVISION CYCLE PROTEIN 27 HOMOLOG"/>
    <property type="match status" value="1"/>
</dbReference>
<dbReference type="SUPFAM" id="SSF48452">
    <property type="entry name" value="TPR-like"/>
    <property type="match status" value="3"/>
</dbReference>
<name>A0A2H0XT15_UNCSA</name>
<dbReference type="EMBL" id="PEYM01000148">
    <property type="protein sequence ID" value="PIS28086.1"/>
    <property type="molecule type" value="Genomic_DNA"/>
</dbReference>
<feature type="repeat" description="TPR" evidence="1">
    <location>
        <begin position="717"/>
        <end position="750"/>
    </location>
</feature>